<dbReference type="Proteomes" id="UP000229098">
    <property type="component" value="Unassembled WGS sequence"/>
</dbReference>
<dbReference type="EMBL" id="PFEF01000001">
    <property type="protein sequence ID" value="PJE64919.1"/>
    <property type="molecule type" value="Genomic_DNA"/>
</dbReference>
<evidence type="ECO:0000313" key="4">
    <source>
        <dbReference type="EMBL" id="PJE64919.1"/>
    </source>
</evidence>
<evidence type="ECO:0000256" key="2">
    <source>
        <dbReference type="SAM" id="MobiDB-lite"/>
    </source>
</evidence>
<reference evidence="5" key="1">
    <citation type="submission" date="2017-09" db="EMBL/GenBank/DDBJ databases">
        <title>Depth-based differentiation of microbial function through sediment-hosted aquifers and enrichment of novel symbionts in the deep terrestrial subsurface.</title>
        <authorList>
            <person name="Probst A.J."/>
            <person name="Ladd B."/>
            <person name="Jarett J.K."/>
            <person name="Geller-Mcgrath D.E."/>
            <person name="Sieber C.M.K."/>
            <person name="Emerson J.B."/>
            <person name="Anantharaman K."/>
            <person name="Thomas B.C."/>
            <person name="Malmstrom R."/>
            <person name="Stieglmeier M."/>
            <person name="Klingl A."/>
            <person name="Woyke T."/>
            <person name="Ryan C.M."/>
            <person name="Banfield J.F."/>
        </authorList>
    </citation>
    <scope>NUCLEOTIDE SEQUENCE [LARGE SCALE GENOMIC DNA]</scope>
</reference>
<gene>
    <name evidence="4" type="ORF">COU90_00165</name>
</gene>
<accession>A0A2M8KYB6</accession>
<feature type="domain" description="Teneurin-like YD-shell" evidence="3">
    <location>
        <begin position="272"/>
        <end position="559"/>
    </location>
</feature>
<dbReference type="PANTHER" id="PTHR32305:SF17">
    <property type="entry name" value="TRNA NUCLEASE WAPA"/>
    <property type="match status" value="1"/>
</dbReference>
<dbReference type="InterPro" id="IPR050708">
    <property type="entry name" value="T6SS_VgrG/RHS"/>
</dbReference>
<evidence type="ECO:0000259" key="3">
    <source>
        <dbReference type="Pfam" id="PF25023"/>
    </source>
</evidence>
<name>A0A2M8KYB6_9BACT</name>
<dbReference type="Pfam" id="PF25788">
    <property type="entry name" value="Ig_Rha78A_N"/>
    <property type="match status" value="1"/>
</dbReference>
<dbReference type="PANTHER" id="PTHR32305">
    <property type="match status" value="1"/>
</dbReference>
<comment type="caution">
    <text evidence="4">The sequence shown here is derived from an EMBL/GenBank/DDBJ whole genome shotgun (WGS) entry which is preliminary data.</text>
</comment>
<protein>
    <recommendedName>
        <fullName evidence="3">Teneurin-like YD-shell domain-containing protein</fullName>
    </recommendedName>
</protein>
<dbReference type="Pfam" id="PF25023">
    <property type="entry name" value="TEN_YD-shell"/>
    <property type="match status" value="1"/>
</dbReference>
<evidence type="ECO:0000256" key="1">
    <source>
        <dbReference type="ARBA" id="ARBA00022737"/>
    </source>
</evidence>
<dbReference type="Gene3D" id="2.60.40.10">
    <property type="entry name" value="Immunoglobulins"/>
    <property type="match status" value="1"/>
</dbReference>
<organism evidence="4 5">
    <name type="scientific">Candidatus Ryanbacteria bacterium CG10_big_fil_rev_8_21_14_0_10_43_42</name>
    <dbReference type="NCBI Taxonomy" id="1974864"/>
    <lineage>
        <taxon>Bacteria</taxon>
        <taxon>Candidatus Ryaniibacteriota</taxon>
    </lineage>
</organism>
<dbReference type="AlphaFoldDB" id="A0A2M8KYB6"/>
<feature type="region of interest" description="Disordered" evidence="2">
    <location>
        <begin position="134"/>
        <end position="159"/>
    </location>
</feature>
<dbReference type="InterPro" id="IPR022385">
    <property type="entry name" value="Rhs_assc_core"/>
</dbReference>
<dbReference type="Gene3D" id="2.180.10.10">
    <property type="entry name" value="RHS repeat-associated core"/>
    <property type="match status" value="1"/>
</dbReference>
<proteinExistence type="predicted"/>
<sequence>MQLTARLLGDPTGDQECVLDEAGALVDGTDSSLAAGDYDAIQTTEIASNRLDITDISVGERTGDTRFTLNGTGLLWIKDAGDAEPTRMFLRISGDFDNTDPGLGNGQTARCRMDSAEAGGGNEPVLTVTWNVGNQAPTAPTSLQTESQTNPTDITDPTPEFSAIYNDPDSGDLAPWYRIQVSSSSIGDWAILDWDSGTTTMATTTEGNRSPELSYGGSALASSTIYYWRIRFSDDDGKEGAWSTATSTFSLAAAGVPGVATTTGGIQNFVYTYDNVGNITKIVDTSETDTEKTIQYVYDDLYRLTSASTTLATTTQSDYVRTYAYSSIGNITSKSDVGSYTYGETGYANPHAATDINGATQTYSNSGNLLSNGTWNFRWDYVGRMKKASSTSATASYGYDHTGQRVFLAENDLATTTYANSLYSISSATTTKHIFANGQLVATIEVVGTATTTNYVHTDHLSGSSVITDDNGDVVQVLDYYPFGALRVDNQDTNFNEKRKFTGYEYDDSTGLNYAGARYQNPAKGRFTSQDPASRDVPESFLADPQQLNMYAYGRNNPVNLVDPTGEYILFPKFRAGLDIRFNRENIKNAASRYPDVRADILAANIYEERRGALNVNFIDTYTDVYGGLLGIDTSIGLGQIRISTAQNAANAGYFDVDQLYDDTFSFGGNMPQRLKMIHLLNNNETNAIIGAAFLQQQIDKWKEFAPDVANDPELLGSIYNDSRNDPADGGFSNPFGERVAGSIDRVNELLE</sequence>
<dbReference type="InterPro" id="IPR013783">
    <property type="entry name" value="Ig-like_fold"/>
</dbReference>
<dbReference type="InterPro" id="IPR056823">
    <property type="entry name" value="TEN-like_YD-shell"/>
</dbReference>
<feature type="compositionally biased region" description="Polar residues" evidence="2">
    <location>
        <begin position="134"/>
        <end position="155"/>
    </location>
</feature>
<keyword evidence="1" id="KW-0677">Repeat</keyword>
<evidence type="ECO:0000313" key="5">
    <source>
        <dbReference type="Proteomes" id="UP000229098"/>
    </source>
</evidence>
<dbReference type="NCBIfam" id="TIGR03696">
    <property type="entry name" value="Rhs_assc_core"/>
    <property type="match status" value="1"/>
</dbReference>